<dbReference type="AlphaFoldDB" id="A0A3E2NY39"/>
<feature type="domain" description="Secretion system C-terminal sorting" evidence="2">
    <location>
        <begin position="1142"/>
        <end position="1213"/>
    </location>
</feature>
<dbReference type="Proteomes" id="UP000260823">
    <property type="component" value="Unassembled WGS sequence"/>
</dbReference>
<evidence type="ECO:0000256" key="1">
    <source>
        <dbReference type="SAM" id="SignalP"/>
    </source>
</evidence>
<dbReference type="OrthoDB" id="101122at2"/>
<feature type="signal peptide" evidence="1">
    <location>
        <begin position="1"/>
        <end position="15"/>
    </location>
</feature>
<dbReference type="EMBL" id="QWDE01000001">
    <property type="protein sequence ID" value="RFZ85934.1"/>
    <property type="molecule type" value="Genomic_DNA"/>
</dbReference>
<evidence type="ECO:0000313" key="3">
    <source>
        <dbReference type="EMBL" id="RFZ85934.1"/>
    </source>
</evidence>
<proteinExistence type="predicted"/>
<evidence type="ECO:0000313" key="4">
    <source>
        <dbReference type="Proteomes" id="UP000260823"/>
    </source>
</evidence>
<name>A0A3E2NY39_9SPHI</name>
<protein>
    <submittedName>
        <fullName evidence="3">T9SS C-terminal target domain-containing protein</fullName>
    </submittedName>
</protein>
<sequence>MAAVSVLLVATGVHAQVLLSDDFETSLTNTPASTTNPVWSGSLTEFAISSSPTISPLAGSSSLASYTHNSEDNIYTTYNAGTSNVNMVWRLLYKNTGSTTDSADPNNGKRSWNFWLAANGSNPTTCYGYYLTERQGVLYLRRYNGGTTNLASFTLTNNTTYSIKVTRRGSDGLWVLYVDAGTGEATTSRGSTNNQEVATTGTLYTILLSNDKNEPNTFLFDNYSISQASATLGCTTAGLASSSYLFSGDVNKAVHSFQLTYIEDLPIKQLTIYSSGALNNGQISSFSLVKSTNTTYGDGDDVTLTATDFTGNNNGSNFRFDNNNTNGYLLSGTSSATTVYFFLVLNLSSTFVNTSMTSTFSMSSANSSLVFSANNSINMAAYSCTGNTYSFGKLFDWYGNADLISGSPDLRWSSNKNWVLNGNTGSIPGAAPTQYDKVRIASINYVNSSRQPLVDASTTIAGLEYGSLSTSPTFTLNSGITVTVNGDVSNGNTAAALAGSGTLAIGGNFTNSSSATFTTNRTSASSQNTISFTSSSAQTITNSNTSTTPSVVLGNLTFSGGGTKTFAAGGYYSVSPYSTVTLSGSTIVSIPSSTTHLQLLTGTTTPFLTYAQIATIPTGSSIQGNIDYQVYFQGGSLFYRNYRAMAAPVYSGSYSASNGSYSLASLKNTFIITGLNGSANGFDKSTNNGATLRTYNPATNNYTFITSLNTLPTVASGQGFYMYYRGNNIAKPNATVNDPYGAKTNSTLGAGGNTYATPEAVTYTYTGVPNQGDVSAATLPNGSNYFYFIANPYAATLDANAVIAASNISLFTWTWDPVSGTYAVYDSSTPAASTHGAKRYIVPGQGFFVKNSNTSGSSKTLKITEAMKSTGNSASAVRLLSTGAPSVAAEPPVIRLQFYKNASVRDELGIVLSSVAKDSLDAGDAAHLNGDYLNLTSITPDNQYLTIDKRPFKGTRIIVPLFINVAADSIYTFKKTYLSPVMSNYKVTLYDSLLNNKVEITNIDYSFNVYRAKPETFGGKRFKLIIEQLPAPVTFFEFKGKLNGDKKGLLTWQTNRYRLGTTYQVQRAPDTTNFTDIGLAQVGVDTTGKGSYQLVDSTIQQGNNYYRLVQTDVFGNKSYSNKVMINLSSAVGPVDVKNGFKLYPNPVVTGFSILSDKSYTGKVSFRIYNSNSEIKISGSFTQLNAFESVKQDVSQLKLGVYFIELRDANNKVLTTLKFIKQ</sequence>
<dbReference type="RefSeq" id="WP_117382830.1">
    <property type="nucleotide sequence ID" value="NZ_QWDE01000001.1"/>
</dbReference>
<keyword evidence="1" id="KW-0732">Signal</keyword>
<dbReference type="Pfam" id="PF18962">
    <property type="entry name" value="Por_Secre_tail"/>
    <property type="match status" value="1"/>
</dbReference>
<comment type="caution">
    <text evidence="3">The sequence shown here is derived from an EMBL/GenBank/DDBJ whole genome shotgun (WGS) entry which is preliminary data.</text>
</comment>
<reference evidence="3 4" key="1">
    <citation type="submission" date="2018-08" db="EMBL/GenBank/DDBJ databases">
        <title>Mucilaginibacter terrae sp. nov., isolated from manganese diggings.</title>
        <authorList>
            <person name="Huang Y."/>
            <person name="Zhou Z."/>
        </authorList>
    </citation>
    <scope>NUCLEOTIDE SEQUENCE [LARGE SCALE GENOMIC DNA]</scope>
    <source>
        <strain evidence="3 4">ZH6</strain>
    </source>
</reference>
<accession>A0A3E2NY39</accession>
<dbReference type="InterPro" id="IPR026444">
    <property type="entry name" value="Secre_tail"/>
</dbReference>
<keyword evidence="4" id="KW-1185">Reference proteome</keyword>
<feature type="chain" id="PRO_5017723729" evidence="1">
    <location>
        <begin position="16"/>
        <end position="1221"/>
    </location>
</feature>
<organism evidence="3 4">
    <name type="scientific">Mucilaginibacter terrenus</name>
    <dbReference type="NCBI Taxonomy" id="2482727"/>
    <lineage>
        <taxon>Bacteria</taxon>
        <taxon>Pseudomonadati</taxon>
        <taxon>Bacteroidota</taxon>
        <taxon>Sphingobacteriia</taxon>
        <taxon>Sphingobacteriales</taxon>
        <taxon>Sphingobacteriaceae</taxon>
        <taxon>Mucilaginibacter</taxon>
    </lineage>
</organism>
<gene>
    <name evidence="3" type="ORF">DYU05_10215</name>
</gene>
<evidence type="ECO:0000259" key="2">
    <source>
        <dbReference type="Pfam" id="PF18962"/>
    </source>
</evidence>
<dbReference type="NCBIfam" id="TIGR04183">
    <property type="entry name" value="Por_Secre_tail"/>
    <property type="match status" value="1"/>
</dbReference>